<reference evidence="1" key="1">
    <citation type="submission" date="2023-09" db="EMBL/GenBank/DDBJ databases">
        <title>Description of first Herbaspirillum huttiense subsp. nephrolepsisexaltata and Herbaspirillum huttiense subsp. lycopersicon.</title>
        <authorList>
            <person name="Poudel M."/>
            <person name="Sharma A."/>
            <person name="Goss E."/>
            <person name="Tapia J.H."/>
            <person name="Harmon C.M."/>
            <person name="Jones J.B."/>
        </authorList>
    </citation>
    <scope>NUCLEOTIDE SEQUENCE</scope>
    <source>
        <strain evidence="1">SE1</strain>
    </source>
</reference>
<evidence type="ECO:0000313" key="2">
    <source>
        <dbReference type="Proteomes" id="UP001246576"/>
    </source>
</evidence>
<sequence length="132" mass="14671">MAARSLLGCRATLETRLADGGLCRSSGLIHEAARLGGDGGFCRYRLRMAPWPWLLSQATTSRVWQDTHHHMHCACTLSWCQGTSDGPLSRRLSRPRNAGKYRRISLGTIHAGLPRFRHLGLDRRPCSYCPAG</sequence>
<name>A0ABU2EUF1_9BURK</name>
<dbReference type="RefSeq" id="WP_310841651.1">
    <property type="nucleotide sequence ID" value="NZ_JAVLSJ010000022.1"/>
</dbReference>
<gene>
    <name evidence="1" type="ORF">RI048_26530</name>
</gene>
<evidence type="ECO:0000313" key="1">
    <source>
        <dbReference type="EMBL" id="MDR9851809.1"/>
    </source>
</evidence>
<comment type="caution">
    <text evidence="1">The sequence shown here is derived from an EMBL/GenBank/DDBJ whole genome shotgun (WGS) entry which is preliminary data.</text>
</comment>
<protein>
    <submittedName>
        <fullName evidence="1">Phage late control D family protein</fullName>
    </submittedName>
</protein>
<organism evidence="1 2">
    <name type="scientific">Herbaspirillum huttiense subsp. lycopersici</name>
    <dbReference type="NCBI Taxonomy" id="3074428"/>
    <lineage>
        <taxon>Bacteria</taxon>
        <taxon>Pseudomonadati</taxon>
        <taxon>Pseudomonadota</taxon>
        <taxon>Betaproteobacteria</taxon>
        <taxon>Burkholderiales</taxon>
        <taxon>Oxalobacteraceae</taxon>
        <taxon>Herbaspirillum</taxon>
    </lineage>
</organism>
<dbReference type="Pfam" id="PF05954">
    <property type="entry name" value="Phage_GPD"/>
    <property type="match status" value="1"/>
</dbReference>
<dbReference type="Proteomes" id="UP001246576">
    <property type="component" value="Unassembled WGS sequence"/>
</dbReference>
<dbReference type="Gene3D" id="2.30.110.50">
    <property type="match status" value="1"/>
</dbReference>
<proteinExistence type="predicted"/>
<keyword evidence="2" id="KW-1185">Reference proteome</keyword>
<dbReference type="EMBL" id="JAVLSJ010000022">
    <property type="protein sequence ID" value="MDR9851809.1"/>
    <property type="molecule type" value="Genomic_DNA"/>
</dbReference>
<accession>A0ABU2EUF1</accession>
<dbReference type="SUPFAM" id="SSF69279">
    <property type="entry name" value="Phage tail proteins"/>
    <property type="match status" value="1"/>
</dbReference>